<dbReference type="EMBL" id="JFHE01000007">
    <property type="protein sequence ID" value="KDR35498.1"/>
    <property type="molecule type" value="Genomic_DNA"/>
</dbReference>
<dbReference type="AlphaFoldDB" id="A0A069P4H7"/>
<comment type="caution">
    <text evidence="2">The sequence shown here is derived from an EMBL/GenBank/DDBJ whole genome shotgun (WGS) entry which is preliminary data.</text>
</comment>
<accession>A0A069P4H7</accession>
<sequence length="283" mass="32445">MPVEHIKQRPQTPLTAEQVSTLLRVAEIGTNWVAGTLSIQQVEATLGKLSLRRIGSNITFYYKEDGLIGALFDFGGESDDSDSGDSRRFRVEPVSWKSATIPRQDIEQRLKLHRVQRGELIDGVRKENLIYEVRPIPGLREDPDVVRLNLRLPLPDDSPFDVRATLIYRANPDEPGQSNIDTTTYFRSIEVIREYLTPEELEKRNFAKRKQYGYMRLRTGMLCPETGWWEGWAAEGQIDKQVVRQNTLFPQAGFGPNRSAPDGARFVDAQWMWHGPYHDETSQ</sequence>
<evidence type="ECO:0000313" key="3">
    <source>
        <dbReference type="Proteomes" id="UP000027439"/>
    </source>
</evidence>
<dbReference type="EMBL" id="BMEG01000008">
    <property type="protein sequence ID" value="GGD84970.1"/>
    <property type="molecule type" value="Genomic_DNA"/>
</dbReference>
<dbReference type="STRING" id="1071679.BG57_29720"/>
<evidence type="ECO:0000313" key="2">
    <source>
        <dbReference type="EMBL" id="KDR35498.1"/>
    </source>
</evidence>
<reference evidence="2 3" key="2">
    <citation type="submission" date="2014-03" db="EMBL/GenBank/DDBJ databases">
        <title>Draft Genome Sequences of Four Burkholderia Strains.</title>
        <authorList>
            <person name="Liu X.Y."/>
            <person name="Li C.X."/>
            <person name="Xu J.H."/>
        </authorList>
    </citation>
    <scope>NUCLEOTIDE SEQUENCE [LARGE SCALE GENOMIC DNA]</scope>
    <source>
        <strain evidence="2 3">R27</strain>
    </source>
</reference>
<dbReference type="RefSeq" id="WP_035962892.1">
    <property type="nucleotide sequence ID" value="NZ_BMEG01000008.1"/>
</dbReference>
<organism evidence="2 3">
    <name type="scientific">Caballeronia grimmiae</name>
    <dbReference type="NCBI Taxonomy" id="1071679"/>
    <lineage>
        <taxon>Bacteria</taxon>
        <taxon>Pseudomonadati</taxon>
        <taxon>Pseudomonadota</taxon>
        <taxon>Betaproteobacteria</taxon>
        <taxon>Burkholderiales</taxon>
        <taxon>Burkholderiaceae</taxon>
        <taxon>Caballeronia</taxon>
    </lineage>
</organism>
<dbReference type="Proteomes" id="UP000597138">
    <property type="component" value="Unassembled WGS sequence"/>
</dbReference>
<reference evidence="4" key="3">
    <citation type="journal article" date="2019" name="Int. J. Syst. Evol. Microbiol.">
        <title>The Global Catalogue of Microorganisms (GCM) 10K type strain sequencing project: providing services to taxonomists for standard genome sequencing and annotation.</title>
        <authorList>
            <consortium name="The Broad Institute Genomics Platform"/>
            <consortium name="The Broad Institute Genome Sequencing Center for Infectious Disease"/>
            <person name="Wu L."/>
            <person name="Ma J."/>
        </authorList>
    </citation>
    <scope>NUCLEOTIDE SEQUENCE [LARGE SCALE GENOMIC DNA]</scope>
    <source>
        <strain evidence="4">CGMCC 1.11013</strain>
    </source>
</reference>
<evidence type="ECO:0000313" key="1">
    <source>
        <dbReference type="EMBL" id="GGD84970.1"/>
    </source>
</evidence>
<proteinExistence type="predicted"/>
<gene>
    <name evidence="2" type="ORF">BG57_29720</name>
    <name evidence="1" type="ORF">GCM10010985_44450</name>
</gene>
<name>A0A069P4H7_9BURK</name>
<protein>
    <submittedName>
        <fullName evidence="2">Uncharacterized protein</fullName>
    </submittedName>
</protein>
<dbReference type="OrthoDB" id="9099347at2"/>
<dbReference type="Proteomes" id="UP000027439">
    <property type="component" value="Unassembled WGS sequence"/>
</dbReference>
<reference evidence="1" key="1">
    <citation type="journal article" date="2014" name="Int. J. Syst. Evol. Microbiol.">
        <title>Complete genome of a new Firmicutes species belonging to the dominant human colonic microbiota ('Ruminococcus bicirculans') reveals two chromosomes and a selective capacity to utilize plant glucans.</title>
        <authorList>
            <consortium name="NISC Comparative Sequencing Program"/>
            <person name="Wegmann U."/>
            <person name="Louis P."/>
            <person name="Goesmann A."/>
            <person name="Henrissat B."/>
            <person name="Duncan S.H."/>
            <person name="Flint H.J."/>
        </authorList>
    </citation>
    <scope>NUCLEOTIDE SEQUENCE</scope>
    <source>
        <strain evidence="1">CGMCC 1.11013</strain>
    </source>
</reference>
<keyword evidence="4" id="KW-1185">Reference proteome</keyword>
<reference evidence="1" key="4">
    <citation type="submission" date="2024-05" db="EMBL/GenBank/DDBJ databases">
        <authorList>
            <person name="Sun Q."/>
            <person name="Zhou Y."/>
        </authorList>
    </citation>
    <scope>NUCLEOTIDE SEQUENCE</scope>
    <source>
        <strain evidence="1">CGMCC 1.11013</strain>
    </source>
</reference>
<evidence type="ECO:0000313" key="4">
    <source>
        <dbReference type="Proteomes" id="UP000597138"/>
    </source>
</evidence>